<dbReference type="Gene3D" id="1.10.510.10">
    <property type="entry name" value="Transferase(Phosphotransferase) domain 1"/>
    <property type="match status" value="1"/>
</dbReference>
<gene>
    <name evidence="7" type="ORF">KGD84_30290</name>
</gene>
<dbReference type="Gene3D" id="3.40.190.10">
    <property type="entry name" value="Periplasmic binding protein-like II"/>
    <property type="match status" value="2"/>
</dbReference>
<dbReference type="InterPro" id="IPR017441">
    <property type="entry name" value="Protein_kinase_ATP_BS"/>
</dbReference>
<dbReference type="PROSITE" id="PS50011">
    <property type="entry name" value="PROTEIN_KINASE_DOM"/>
    <property type="match status" value="1"/>
</dbReference>
<evidence type="ECO:0000259" key="6">
    <source>
        <dbReference type="PROSITE" id="PS50011"/>
    </source>
</evidence>
<dbReference type="InterPro" id="IPR024370">
    <property type="entry name" value="PBP_domain"/>
</dbReference>
<organism evidence="7 8">
    <name type="scientific">Nocardiopsis changdeensis</name>
    <dbReference type="NCBI Taxonomy" id="2831969"/>
    <lineage>
        <taxon>Bacteria</taxon>
        <taxon>Bacillati</taxon>
        <taxon>Actinomycetota</taxon>
        <taxon>Actinomycetes</taxon>
        <taxon>Streptosporangiales</taxon>
        <taxon>Nocardiopsidaceae</taxon>
        <taxon>Nocardiopsis</taxon>
    </lineage>
</organism>
<dbReference type="Proteomes" id="UP000676079">
    <property type="component" value="Chromosome"/>
</dbReference>
<dbReference type="RefSeq" id="WP_220563760.1">
    <property type="nucleotide sequence ID" value="NZ_CP074133.1"/>
</dbReference>
<dbReference type="Pfam" id="PF12849">
    <property type="entry name" value="PBP_like_2"/>
    <property type="match status" value="1"/>
</dbReference>
<evidence type="ECO:0000256" key="1">
    <source>
        <dbReference type="ARBA" id="ARBA00008725"/>
    </source>
</evidence>
<reference evidence="7 8" key="1">
    <citation type="submission" date="2021-05" db="EMBL/GenBank/DDBJ databases">
        <title>Direct Submission.</title>
        <authorList>
            <person name="Li K."/>
            <person name="Gao J."/>
        </authorList>
    </citation>
    <scope>NUCLEOTIDE SEQUENCE [LARGE SCALE GENOMIC DNA]</scope>
    <source>
        <strain evidence="7 8">Mg02</strain>
    </source>
</reference>
<dbReference type="Pfam" id="PF00069">
    <property type="entry name" value="Pkinase"/>
    <property type="match status" value="1"/>
</dbReference>
<dbReference type="InterPro" id="IPR000719">
    <property type="entry name" value="Prot_kinase_dom"/>
</dbReference>
<dbReference type="PROSITE" id="PS00108">
    <property type="entry name" value="PROTEIN_KINASE_ST"/>
    <property type="match status" value="1"/>
</dbReference>
<dbReference type="InterPro" id="IPR008271">
    <property type="entry name" value="Ser/Thr_kinase_AS"/>
</dbReference>
<proteinExistence type="inferred from homology"/>
<evidence type="ECO:0000256" key="3">
    <source>
        <dbReference type="ARBA" id="ARBA00022840"/>
    </source>
</evidence>
<feature type="binding site" evidence="4">
    <location>
        <position position="50"/>
    </location>
    <ligand>
        <name>ATP</name>
        <dbReference type="ChEBI" id="CHEBI:30616"/>
    </ligand>
</feature>
<evidence type="ECO:0000313" key="7">
    <source>
        <dbReference type="EMBL" id="QUX22545.1"/>
    </source>
</evidence>
<dbReference type="InterPro" id="IPR011009">
    <property type="entry name" value="Kinase-like_dom_sf"/>
</dbReference>
<protein>
    <submittedName>
        <fullName evidence="7">Substrate-binding domain-containing protein</fullName>
    </submittedName>
</protein>
<name>A0ABX8BJZ3_9ACTN</name>
<accession>A0ABX8BJZ3</accession>
<dbReference type="PROSITE" id="PS00107">
    <property type="entry name" value="PROTEIN_KINASE_ATP"/>
    <property type="match status" value="1"/>
</dbReference>
<dbReference type="EMBL" id="CP074133">
    <property type="protein sequence ID" value="QUX22545.1"/>
    <property type="molecule type" value="Genomic_DNA"/>
</dbReference>
<dbReference type="CDD" id="cd14014">
    <property type="entry name" value="STKc_PknB_like"/>
    <property type="match status" value="1"/>
</dbReference>
<evidence type="ECO:0000256" key="2">
    <source>
        <dbReference type="ARBA" id="ARBA00022741"/>
    </source>
</evidence>
<dbReference type="Gene3D" id="3.30.200.20">
    <property type="entry name" value="Phosphorylase Kinase, domain 1"/>
    <property type="match status" value="1"/>
</dbReference>
<dbReference type="PANTHER" id="PTHR42996:SF1">
    <property type="entry name" value="PHOSPHATE-BINDING PROTEIN PSTS"/>
    <property type="match status" value="1"/>
</dbReference>
<keyword evidence="2 4" id="KW-0547">Nucleotide-binding</keyword>
<dbReference type="PANTHER" id="PTHR42996">
    <property type="entry name" value="PHOSPHATE-BINDING PROTEIN PSTS"/>
    <property type="match status" value="1"/>
</dbReference>
<feature type="domain" description="Protein kinase" evidence="6">
    <location>
        <begin position="22"/>
        <end position="270"/>
    </location>
</feature>
<evidence type="ECO:0000256" key="5">
    <source>
        <dbReference type="SAM" id="MobiDB-lite"/>
    </source>
</evidence>
<feature type="compositionally biased region" description="Pro residues" evidence="5">
    <location>
        <begin position="303"/>
        <end position="334"/>
    </location>
</feature>
<evidence type="ECO:0000313" key="8">
    <source>
        <dbReference type="Proteomes" id="UP000676079"/>
    </source>
</evidence>
<dbReference type="SMART" id="SM00220">
    <property type="entry name" value="S_TKc"/>
    <property type="match status" value="1"/>
</dbReference>
<dbReference type="InterPro" id="IPR050962">
    <property type="entry name" value="Phosphate-bind_PstS"/>
</dbReference>
<keyword evidence="8" id="KW-1185">Reference proteome</keyword>
<dbReference type="SUPFAM" id="SSF56112">
    <property type="entry name" value="Protein kinase-like (PK-like)"/>
    <property type="match status" value="1"/>
</dbReference>
<feature type="region of interest" description="Disordered" evidence="5">
    <location>
        <begin position="290"/>
        <end position="344"/>
    </location>
</feature>
<sequence>MRQPAPDLTPLRASDPRTIPPFTVHGRLGAGGMGVVYGATGPDGRWAAIKVVRDEFSGEPEFRARFAAEVELMLRVRALCVAPVLAHDAHAEHPWYATAYLPGPTLARRVRVGGPLPAGQARVVAAGIAEAVAAIHAAGVVHRDLKPANVILAPDGPKVLDFGIARAADLTSHTRTGGLIGSPAWMSPERYRGDSGPEADVFAWGAVAAYTATGRSPFGEGGAETLMYRILHEEPDLDGLPAELAEPVRRALAKDPALRPRASELVHAVAGVPREQDDTTIVTGLIRAHWDQGDTAPGGRPTGAPPGAPTPLPGNGPSPAPGGPPPHGPVPPGGLRPAGAAPPPRRRRVWPLALGAGALAVTLVGGVGVTALLLDGLRGVEGDDGTGDFDAAVAPSAEPSTLSGVVTGSGSTFLGPTLEAWAAQYGERQPGAEISYQPVGSGAGAQEFVDGATDFGSSEAPLTADQAAAAEEARGCPVVQFPVLTGSVAIIHNIEDGEEVTLSAQALADIFSGRVTDYGDLADSEFTGPDGYSGPITAVRHDDGASTAQVFERYLETEAEWAPGGWGESVRVASGDEGVAEMVAQTPGAIGFANVARAQEMGLYVASLYGPEQQVLFPEGEAARAAAEQIDLTGGDFSLTGRVTGDGYPIMRVNHVFAYECGYDDGVGEVMRDFWTYSLGQEGADLAEGTGNLPLPPEVAEGVLERVALIGSSS</sequence>
<keyword evidence="3 4" id="KW-0067">ATP-binding</keyword>
<evidence type="ECO:0000256" key="4">
    <source>
        <dbReference type="PROSITE-ProRule" id="PRU10141"/>
    </source>
</evidence>
<comment type="similarity">
    <text evidence="1">Belongs to the PstS family.</text>
</comment>
<dbReference type="SUPFAM" id="SSF53850">
    <property type="entry name" value="Periplasmic binding protein-like II"/>
    <property type="match status" value="1"/>
</dbReference>